<reference evidence="1 2" key="1">
    <citation type="journal article" date="2018" name="Sci. Rep.">
        <title>Genomic signatures of local adaptation to the degree of environmental predictability in rotifers.</title>
        <authorList>
            <person name="Franch-Gras L."/>
            <person name="Hahn C."/>
            <person name="Garcia-Roger E.M."/>
            <person name="Carmona M.J."/>
            <person name="Serra M."/>
            <person name="Gomez A."/>
        </authorList>
    </citation>
    <scope>NUCLEOTIDE SEQUENCE [LARGE SCALE GENOMIC DNA]</scope>
    <source>
        <strain evidence="1">HYR1</strain>
    </source>
</reference>
<dbReference type="Proteomes" id="UP000276133">
    <property type="component" value="Unassembled WGS sequence"/>
</dbReference>
<evidence type="ECO:0000313" key="1">
    <source>
        <dbReference type="EMBL" id="RNA43272.1"/>
    </source>
</evidence>
<keyword evidence="2" id="KW-1185">Reference proteome</keyword>
<organism evidence="1 2">
    <name type="scientific">Brachionus plicatilis</name>
    <name type="common">Marine rotifer</name>
    <name type="synonym">Brachionus muelleri</name>
    <dbReference type="NCBI Taxonomy" id="10195"/>
    <lineage>
        <taxon>Eukaryota</taxon>
        <taxon>Metazoa</taxon>
        <taxon>Spiralia</taxon>
        <taxon>Gnathifera</taxon>
        <taxon>Rotifera</taxon>
        <taxon>Eurotatoria</taxon>
        <taxon>Monogononta</taxon>
        <taxon>Pseudotrocha</taxon>
        <taxon>Ploima</taxon>
        <taxon>Brachionidae</taxon>
        <taxon>Brachionus</taxon>
    </lineage>
</organism>
<evidence type="ECO:0000313" key="2">
    <source>
        <dbReference type="Proteomes" id="UP000276133"/>
    </source>
</evidence>
<dbReference type="EMBL" id="REGN01000245">
    <property type="protein sequence ID" value="RNA43272.1"/>
    <property type="molecule type" value="Genomic_DNA"/>
</dbReference>
<sequence>MVNMDLDLVTHVRRLYMNIQKDIKWSRTYCMIFSNKRSNFPDKVNIFGNDILVVDEISLLGTLVRK</sequence>
<comment type="caution">
    <text evidence="1">The sequence shown here is derived from an EMBL/GenBank/DDBJ whole genome shotgun (WGS) entry which is preliminary data.</text>
</comment>
<protein>
    <submittedName>
        <fullName evidence="1">Uncharacterized protein</fullName>
    </submittedName>
</protein>
<accession>A0A3M7T5H5</accession>
<proteinExistence type="predicted"/>
<name>A0A3M7T5H5_BRAPC</name>
<gene>
    <name evidence="1" type="ORF">BpHYR1_022926</name>
</gene>
<dbReference type="AlphaFoldDB" id="A0A3M7T5H5"/>